<dbReference type="EMBL" id="MJFZ01000014">
    <property type="protein sequence ID" value="RAW42583.1"/>
    <property type="molecule type" value="Genomic_DNA"/>
</dbReference>
<dbReference type="InterPro" id="IPR012337">
    <property type="entry name" value="RNaseH-like_sf"/>
</dbReference>
<dbReference type="SUPFAM" id="SSF53098">
    <property type="entry name" value="Ribonuclease H-like"/>
    <property type="match status" value="1"/>
</dbReference>
<dbReference type="InterPro" id="IPR036397">
    <property type="entry name" value="RNaseH_sf"/>
</dbReference>
<dbReference type="InterPro" id="IPR001584">
    <property type="entry name" value="Integrase_cat-core"/>
</dbReference>
<dbReference type="OrthoDB" id="120952at2759"/>
<reference evidence="2" key="2">
    <citation type="submission" date="2018-10" db="EMBL/GenBank/DDBJ databases">
        <title>Effector identification in a new, highly contiguous assembly of the strawberry crown rot pathogen Phytophthora cactorum.</title>
        <authorList>
            <person name="Armitage A.D."/>
            <person name="Nellist C.F."/>
            <person name="Bates H."/>
            <person name="Vickerstaff R.J."/>
            <person name="Harrison R.J."/>
        </authorList>
    </citation>
    <scope>NUCLEOTIDE SEQUENCE</scope>
    <source>
        <strain evidence="2">15-7</strain>
        <strain evidence="3">4032</strain>
        <strain evidence="4">4040</strain>
        <strain evidence="5">P415</strain>
        <strain evidence="6">P421</strain>
    </source>
</reference>
<feature type="domain" description="Integrase catalytic" evidence="1">
    <location>
        <begin position="42"/>
        <end position="201"/>
    </location>
</feature>
<organism evidence="7 8">
    <name type="scientific">Phytophthora cactorum</name>
    <dbReference type="NCBI Taxonomy" id="29920"/>
    <lineage>
        <taxon>Eukaryota</taxon>
        <taxon>Sar</taxon>
        <taxon>Stramenopiles</taxon>
        <taxon>Oomycota</taxon>
        <taxon>Peronosporomycetes</taxon>
        <taxon>Peronosporales</taxon>
        <taxon>Peronosporaceae</taxon>
        <taxon>Phytophthora</taxon>
    </lineage>
</organism>
<evidence type="ECO:0000259" key="1">
    <source>
        <dbReference type="PROSITE" id="PS50994"/>
    </source>
</evidence>
<dbReference type="VEuPathDB" id="FungiDB:PC110_g1308"/>
<proteinExistence type="predicted"/>
<dbReference type="Proteomes" id="UP000251314">
    <property type="component" value="Unassembled WGS sequence"/>
</dbReference>
<dbReference type="PROSITE" id="PS50994">
    <property type="entry name" value="INTEGRASE"/>
    <property type="match status" value="1"/>
</dbReference>
<evidence type="ECO:0000313" key="3">
    <source>
        <dbReference type="EMBL" id="KAG2931864.1"/>
    </source>
</evidence>
<dbReference type="Gene3D" id="3.30.420.10">
    <property type="entry name" value="Ribonuclease H-like superfamily/Ribonuclease H"/>
    <property type="match status" value="1"/>
</dbReference>
<dbReference type="EMBL" id="RCMG01000039">
    <property type="protein sequence ID" value="KAG2866482.1"/>
    <property type="molecule type" value="Genomic_DNA"/>
</dbReference>
<name>A0A329SZJ5_9STRA</name>
<dbReference type="Pfam" id="PF00665">
    <property type="entry name" value="rve"/>
    <property type="match status" value="1"/>
</dbReference>
<evidence type="ECO:0000313" key="4">
    <source>
        <dbReference type="EMBL" id="KAG2947265.1"/>
    </source>
</evidence>
<sequence length="321" mass="37340">MHTGKGWKCDVTEYVGACTICGSGKGYRPWKNGLRQRMPVQELSRPFSLLLVDAIRPLVTTPRGNKYLLVFADYPMRWVEAFPVKALDTLTYVNLMIDEVISRHGVSERLLSDRGSNFISTLAQSFYETLRIKKLFCAAYHPQTQGSVVRFNGTLLVMLRMFVEEAQQVWDLYLPRMVFVYRTSDHEALGDSPFFSLYGRDPILSLDLTFSNTSNDWKSSEVAAYRRKLFLSLRDSRRMVERQLLNAQDRQERRLDGQVEVQCEVSDAVWIYQYFRARRGERKMEKLAFSWHGPYRLVGRLGRTLTAWPHLLIPIESRLSM</sequence>
<dbReference type="PANTHER" id="PTHR37984:SF5">
    <property type="entry name" value="PROTEIN NYNRIN-LIKE"/>
    <property type="match status" value="1"/>
</dbReference>
<protein>
    <recommendedName>
        <fullName evidence="1">Integrase catalytic domain-containing protein</fullName>
    </recommendedName>
</protein>
<dbReference type="GO" id="GO:0003676">
    <property type="term" value="F:nucleic acid binding"/>
    <property type="evidence" value="ECO:0007669"/>
    <property type="project" value="InterPro"/>
</dbReference>
<evidence type="ECO:0000313" key="6">
    <source>
        <dbReference type="EMBL" id="KAG3226091.1"/>
    </source>
</evidence>
<dbReference type="PANTHER" id="PTHR37984">
    <property type="entry name" value="PROTEIN CBG26694"/>
    <property type="match status" value="1"/>
</dbReference>
<dbReference type="Proteomes" id="UP000760860">
    <property type="component" value="Unassembled WGS sequence"/>
</dbReference>
<reference evidence="7 8" key="1">
    <citation type="submission" date="2018-01" db="EMBL/GenBank/DDBJ databases">
        <title>Draft genome of the strawberry crown rot pathogen Phytophthora cactorum.</title>
        <authorList>
            <person name="Armitage A.D."/>
            <person name="Lysoe E."/>
            <person name="Nellist C.F."/>
            <person name="Harrison R.J."/>
            <person name="Brurberg M.B."/>
        </authorList>
    </citation>
    <scope>NUCLEOTIDE SEQUENCE [LARGE SCALE GENOMIC DNA]</scope>
    <source>
        <strain evidence="7 8">10300</strain>
    </source>
</reference>
<dbReference type="EMBL" id="RCML01000126">
    <property type="protein sequence ID" value="KAG2989842.1"/>
    <property type="molecule type" value="Genomic_DNA"/>
</dbReference>
<comment type="caution">
    <text evidence="7">The sequence shown here is derived from an EMBL/GenBank/DDBJ whole genome shotgun (WGS) entry which is preliminary data.</text>
</comment>
<dbReference type="Proteomes" id="UP000774804">
    <property type="component" value="Unassembled WGS sequence"/>
</dbReference>
<evidence type="ECO:0000313" key="7">
    <source>
        <dbReference type="EMBL" id="RAW42583.1"/>
    </source>
</evidence>
<dbReference type="Proteomes" id="UP000736787">
    <property type="component" value="Unassembled WGS sequence"/>
</dbReference>
<dbReference type="Proteomes" id="UP000697107">
    <property type="component" value="Unassembled WGS sequence"/>
</dbReference>
<evidence type="ECO:0000313" key="5">
    <source>
        <dbReference type="EMBL" id="KAG2989842.1"/>
    </source>
</evidence>
<dbReference type="InterPro" id="IPR050951">
    <property type="entry name" value="Retrovirus_Pol_polyprotein"/>
</dbReference>
<keyword evidence="8" id="KW-1185">Reference proteome</keyword>
<dbReference type="EMBL" id="RCMK01000136">
    <property type="protein sequence ID" value="KAG2947265.1"/>
    <property type="molecule type" value="Genomic_DNA"/>
</dbReference>
<evidence type="ECO:0000313" key="8">
    <source>
        <dbReference type="Proteomes" id="UP000251314"/>
    </source>
</evidence>
<dbReference type="EMBL" id="RCMV01000067">
    <property type="protein sequence ID" value="KAG3226091.1"/>
    <property type="molecule type" value="Genomic_DNA"/>
</dbReference>
<dbReference type="EMBL" id="RCMI01000129">
    <property type="protein sequence ID" value="KAG2931864.1"/>
    <property type="molecule type" value="Genomic_DNA"/>
</dbReference>
<accession>A0A329SZJ5</accession>
<gene>
    <name evidence="7" type="ORF">PC110_g1308</name>
    <name evidence="2" type="ORF">PC113_g2793</name>
    <name evidence="3" type="ORF">PC115_g5989</name>
    <name evidence="4" type="ORF">PC117_g6949</name>
    <name evidence="5" type="ORF">PC118_g5922</name>
    <name evidence="6" type="ORF">PC129_g3310</name>
</gene>
<evidence type="ECO:0000313" key="2">
    <source>
        <dbReference type="EMBL" id="KAG2866482.1"/>
    </source>
</evidence>
<dbReference type="Proteomes" id="UP000735874">
    <property type="component" value="Unassembled WGS sequence"/>
</dbReference>
<dbReference type="AlphaFoldDB" id="A0A329SZJ5"/>
<dbReference type="GO" id="GO:0015074">
    <property type="term" value="P:DNA integration"/>
    <property type="evidence" value="ECO:0007669"/>
    <property type="project" value="InterPro"/>
</dbReference>